<dbReference type="AlphaFoldDB" id="A0AA39IG82"/>
<sequence length="128" mass="14694">MDAVPLIFVDTVVQLFGEPTLEPLARSVNNTIWKDVIDLHFRNRRYYNVMFKKVEDRFHVGFLGSDRHSSTTDSEEVTILEITEIGDFLKKMAWEVLGLWSLFGDDFDEEMLVKKVDGGRGSSVKAVH</sequence>
<accession>A0AA39IG82</accession>
<organism evidence="1 2">
    <name type="scientific">Steinernema hermaphroditum</name>
    <dbReference type="NCBI Taxonomy" id="289476"/>
    <lineage>
        <taxon>Eukaryota</taxon>
        <taxon>Metazoa</taxon>
        <taxon>Ecdysozoa</taxon>
        <taxon>Nematoda</taxon>
        <taxon>Chromadorea</taxon>
        <taxon>Rhabditida</taxon>
        <taxon>Tylenchina</taxon>
        <taxon>Panagrolaimomorpha</taxon>
        <taxon>Strongyloidoidea</taxon>
        <taxon>Steinernematidae</taxon>
        <taxon>Steinernema</taxon>
    </lineage>
</organism>
<reference evidence="1" key="1">
    <citation type="submission" date="2023-06" db="EMBL/GenBank/DDBJ databases">
        <title>Genomic analysis of the entomopathogenic nematode Steinernema hermaphroditum.</title>
        <authorList>
            <person name="Schwarz E.M."/>
            <person name="Heppert J.K."/>
            <person name="Baniya A."/>
            <person name="Schwartz H.T."/>
            <person name="Tan C.-H."/>
            <person name="Antoshechkin I."/>
            <person name="Sternberg P.W."/>
            <person name="Goodrich-Blair H."/>
            <person name="Dillman A.R."/>
        </authorList>
    </citation>
    <scope>NUCLEOTIDE SEQUENCE</scope>
    <source>
        <strain evidence="1">PS9179</strain>
        <tissue evidence="1">Whole animal</tissue>
    </source>
</reference>
<keyword evidence="2" id="KW-1185">Reference proteome</keyword>
<name>A0AA39IG82_9BILA</name>
<gene>
    <name evidence="1" type="ORF">QR680_007633</name>
</gene>
<dbReference type="EMBL" id="JAUCMV010000001">
    <property type="protein sequence ID" value="KAK0422547.1"/>
    <property type="molecule type" value="Genomic_DNA"/>
</dbReference>
<dbReference type="Proteomes" id="UP001175271">
    <property type="component" value="Unassembled WGS sequence"/>
</dbReference>
<evidence type="ECO:0000313" key="1">
    <source>
        <dbReference type="EMBL" id="KAK0422547.1"/>
    </source>
</evidence>
<protein>
    <submittedName>
        <fullName evidence="1">Uncharacterized protein</fullName>
    </submittedName>
</protein>
<evidence type="ECO:0000313" key="2">
    <source>
        <dbReference type="Proteomes" id="UP001175271"/>
    </source>
</evidence>
<proteinExistence type="predicted"/>
<comment type="caution">
    <text evidence="1">The sequence shown here is derived from an EMBL/GenBank/DDBJ whole genome shotgun (WGS) entry which is preliminary data.</text>
</comment>